<feature type="domain" description="ACT" evidence="2">
    <location>
        <begin position="70"/>
        <end position="145"/>
    </location>
</feature>
<gene>
    <name evidence="3" type="ORF">SAMN02745941_02816</name>
</gene>
<dbReference type="PROSITE" id="PS51671">
    <property type="entry name" value="ACT"/>
    <property type="match status" value="1"/>
</dbReference>
<dbReference type="NCBIfam" id="NF003361">
    <property type="entry name" value="PRK04435.1"/>
    <property type="match status" value="1"/>
</dbReference>
<dbReference type="InterPro" id="IPR008310">
    <property type="entry name" value="UPF0735_ACT_dom-cont"/>
</dbReference>
<evidence type="ECO:0000256" key="1">
    <source>
        <dbReference type="HAMAP-Rule" id="MF_00707"/>
    </source>
</evidence>
<dbReference type="Gene3D" id="3.30.70.260">
    <property type="match status" value="1"/>
</dbReference>
<dbReference type="PIRSF" id="PIRSF025624">
    <property type="entry name" value="ACT_PheB"/>
    <property type="match status" value="1"/>
</dbReference>
<accession>A0A1M5ZDC8</accession>
<sequence length="146" mass="16495">MNEEKFYIVNGKILPDIFIKVMKVKELIYSEQVKDITEGVKKVGISRSAYYKYRDAIYPMNEPINSRKVILNILLSHEAGALSRVLDLIAEYKGNILTINQDIPINLTANVTITVDVSNITIKAKTLLESIDALPNVVKTRVLFVE</sequence>
<organism evidence="3 4">
    <name type="scientific">Clostridium intestinale DSM 6191</name>
    <dbReference type="NCBI Taxonomy" id="1121320"/>
    <lineage>
        <taxon>Bacteria</taxon>
        <taxon>Bacillati</taxon>
        <taxon>Bacillota</taxon>
        <taxon>Clostridia</taxon>
        <taxon>Eubacteriales</taxon>
        <taxon>Clostridiaceae</taxon>
        <taxon>Clostridium</taxon>
    </lineage>
</organism>
<evidence type="ECO:0000259" key="2">
    <source>
        <dbReference type="PROSITE" id="PS51671"/>
    </source>
</evidence>
<dbReference type="RefSeq" id="WP_073020360.1">
    <property type="nucleotide sequence ID" value="NZ_FQXU01000008.1"/>
</dbReference>
<dbReference type="InterPro" id="IPR045865">
    <property type="entry name" value="ACT-like_dom_sf"/>
</dbReference>
<dbReference type="EMBL" id="FQXU01000008">
    <property type="protein sequence ID" value="SHI22169.1"/>
    <property type="molecule type" value="Genomic_DNA"/>
</dbReference>
<evidence type="ECO:0000313" key="4">
    <source>
        <dbReference type="Proteomes" id="UP000184241"/>
    </source>
</evidence>
<proteinExistence type="inferred from homology"/>
<reference evidence="3 4" key="1">
    <citation type="submission" date="2016-11" db="EMBL/GenBank/DDBJ databases">
        <authorList>
            <person name="Jaros S."/>
            <person name="Januszkiewicz K."/>
            <person name="Wedrychowicz H."/>
        </authorList>
    </citation>
    <scope>NUCLEOTIDE SEQUENCE [LARGE SCALE GENOMIC DNA]</scope>
    <source>
        <strain evidence="3 4">DSM 6191</strain>
    </source>
</reference>
<protein>
    <recommendedName>
        <fullName evidence="1">UPF0735 ACT domain-containing protein SAMN02745941_02816</fullName>
    </recommendedName>
</protein>
<dbReference type="HAMAP" id="MF_00707">
    <property type="entry name" value="UPF0735"/>
    <property type="match status" value="1"/>
</dbReference>
<dbReference type="AlphaFoldDB" id="A0A1M5ZDC8"/>
<dbReference type="InterPro" id="IPR002912">
    <property type="entry name" value="ACT_dom"/>
</dbReference>
<dbReference type="Proteomes" id="UP000184241">
    <property type="component" value="Unassembled WGS sequence"/>
</dbReference>
<name>A0A1M5ZDC8_9CLOT</name>
<evidence type="ECO:0000313" key="3">
    <source>
        <dbReference type="EMBL" id="SHI22169.1"/>
    </source>
</evidence>
<comment type="similarity">
    <text evidence="1">Belongs to the UPF0735 family.</text>
</comment>
<dbReference type="SUPFAM" id="SSF55021">
    <property type="entry name" value="ACT-like"/>
    <property type="match status" value="1"/>
</dbReference>